<feature type="region of interest" description="Disordered" evidence="1">
    <location>
        <begin position="203"/>
        <end position="233"/>
    </location>
</feature>
<feature type="region of interest" description="Disordered" evidence="1">
    <location>
        <begin position="495"/>
        <end position="530"/>
    </location>
</feature>
<evidence type="ECO:0000313" key="2">
    <source>
        <dbReference type="EMBL" id="POG67037.1"/>
    </source>
</evidence>
<name>A0A2P4PNT9_RHIID</name>
<feature type="compositionally biased region" description="Low complexity" evidence="1">
    <location>
        <begin position="133"/>
        <end position="151"/>
    </location>
</feature>
<dbReference type="VEuPathDB" id="FungiDB:RhiirFUN_019641"/>
<sequence length="564" mass="64733">MYQLYHGLSPDLVFIFACMYINKNFSWQMSSELELLKQRITELEAENVEITELRKENAELRKENTDFRMKFANFEAERAELKRKIAETLRMTEKERTRRDAENVKLRATIEELRKNNTKESAELRDRITKVEQNQSLNDNSSNNSLPSFNSVADQVPTVTHHEKPLVDTSLPKDKETDAFLDEEYKKKVSNEIRQRNREKKLCFSTSGQTQESLPTHPEEKMSQDLNSVTQPCNSTSSEEKICSELDSKCKKGKSVDKLKQELFASELSSQEPSIEQNHVTEISETLCPEKVTSDKSSIDEASQHLAQLCDKAFDAEDKANRANQEEILCWYLYAKDFIIQLNGIIESSGGKFGEKKARGLLYDSITKQLNLLRKQRSQEKGLQLRDVSRDSLRKKTQRAEKVYKFIEQVDLDKIKYIKSYSATSISELTNEQIQDIIDYGISSEKLPLNNVLEVLSPKESTALIPLAHPSNSSDNSKEEEGSWFDENMFFNEANPTKVNITTSDDDDSNSSDSEEEMPDDDGYNGYGGYNEYGECDRGYYYHDGRYERKSSPMMNPIISPVTA</sequence>
<gene>
    <name evidence="2" type="ORF">GLOIN_2v1652170</name>
</gene>
<organism evidence="2 3">
    <name type="scientific">Rhizophagus irregularis (strain DAOM 181602 / DAOM 197198 / MUCL 43194)</name>
    <name type="common">Arbuscular mycorrhizal fungus</name>
    <name type="synonym">Glomus intraradices</name>
    <dbReference type="NCBI Taxonomy" id="747089"/>
    <lineage>
        <taxon>Eukaryota</taxon>
        <taxon>Fungi</taxon>
        <taxon>Fungi incertae sedis</taxon>
        <taxon>Mucoromycota</taxon>
        <taxon>Glomeromycotina</taxon>
        <taxon>Glomeromycetes</taxon>
        <taxon>Glomerales</taxon>
        <taxon>Glomeraceae</taxon>
        <taxon>Rhizophagus</taxon>
    </lineage>
</organism>
<accession>A0A2P4PNT9</accession>
<evidence type="ECO:0000256" key="1">
    <source>
        <dbReference type="SAM" id="MobiDB-lite"/>
    </source>
</evidence>
<dbReference type="AlphaFoldDB" id="A0A2P4PNT9"/>
<dbReference type="Proteomes" id="UP000018888">
    <property type="component" value="Unassembled WGS sequence"/>
</dbReference>
<reference evidence="2 3" key="1">
    <citation type="journal article" date="2013" name="Proc. Natl. Acad. Sci. U.S.A.">
        <title>Genome of an arbuscular mycorrhizal fungus provides insight into the oldest plant symbiosis.</title>
        <authorList>
            <person name="Tisserant E."/>
            <person name="Malbreil M."/>
            <person name="Kuo A."/>
            <person name="Kohler A."/>
            <person name="Symeonidi A."/>
            <person name="Balestrini R."/>
            <person name="Charron P."/>
            <person name="Duensing N."/>
            <person name="Frei Dit Frey N."/>
            <person name="Gianinazzi-Pearson V."/>
            <person name="Gilbert L.B."/>
            <person name="Handa Y."/>
            <person name="Herr J.R."/>
            <person name="Hijri M."/>
            <person name="Koul R."/>
            <person name="Kawaguchi M."/>
            <person name="Krajinski F."/>
            <person name="Lammers P.J."/>
            <person name="Masclaux F.G."/>
            <person name="Murat C."/>
            <person name="Morin E."/>
            <person name="Ndikumana S."/>
            <person name="Pagni M."/>
            <person name="Petitpierre D."/>
            <person name="Requena N."/>
            <person name="Rosikiewicz P."/>
            <person name="Riley R."/>
            <person name="Saito K."/>
            <person name="San Clemente H."/>
            <person name="Shapiro H."/>
            <person name="van Tuinen D."/>
            <person name="Becard G."/>
            <person name="Bonfante P."/>
            <person name="Paszkowski U."/>
            <person name="Shachar-Hill Y.Y."/>
            <person name="Tuskan G.A."/>
            <person name="Young P.W."/>
            <person name="Sanders I.R."/>
            <person name="Henrissat B."/>
            <person name="Rensing S.A."/>
            <person name="Grigoriev I.V."/>
            <person name="Corradi N."/>
            <person name="Roux C."/>
            <person name="Martin F."/>
        </authorList>
    </citation>
    <scope>NUCLEOTIDE SEQUENCE [LARGE SCALE GENOMIC DNA]</scope>
    <source>
        <strain evidence="2 3">DAOM 197198</strain>
    </source>
</reference>
<keyword evidence="3" id="KW-1185">Reference proteome</keyword>
<proteinExistence type="predicted"/>
<reference evidence="2 3" key="2">
    <citation type="journal article" date="2018" name="New Phytol.">
        <title>High intraspecific genome diversity in the model arbuscular mycorrhizal symbiont Rhizophagus irregularis.</title>
        <authorList>
            <person name="Chen E.C.H."/>
            <person name="Morin E."/>
            <person name="Beaudet D."/>
            <person name="Noel J."/>
            <person name="Yildirir G."/>
            <person name="Ndikumana S."/>
            <person name="Charron P."/>
            <person name="St-Onge C."/>
            <person name="Giorgi J."/>
            <person name="Kruger M."/>
            <person name="Marton T."/>
            <person name="Ropars J."/>
            <person name="Grigoriev I.V."/>
            <person name="Hainaut M."/>
            <person name="Henrissat B."/>
            <person name="Roux C."/>
            <person name="Martin F."/>
            <person name="Corradi N."/>
        </authorList>
    </citation>
    <scope>NUCLEOTIDE SEQUENCE [LARGE SCALE GENOMIC DNA]</scope>
    <source>
        <strain evidence="2 3">DAOM 197198</strain>
    </source>
</reference>
<feature type="region of interest" description="Disordered" evidence="1">
    <location>
        <begin position="130"/>
        <end position="151"/>
    </location>
</feature>
<comment type="caution">
    <text evidence="2">The sequence shown here is derived from an EMBL/GenBank/DDBJ whole genome shotgun (WGS) entry which is preliminary data.</text>
</comment>
<feature type="compositionally biased region" description="Polar residues" evidence="1">
    <location>
        <begin position="204"/>
        <end position="214"/>
    </location>
</feature>
<feature type="compositionally biased region" description="Acidic residues" evidence="1">
    <location>
        <begin position="504"/>
        <end position="523"/>
    </location>
</feature>
<dbReference type="EMBL" id="AUPC02000179">
    <property type="protein sequence ID" value="POG67037.1"/>
    <property type="molecule type" value="Genomic_DNA"/>
</dbReference>
<protein>
    <submittedName>
        <fullName evidence="2">Uncharacterized protein</fullName>
    </submittedName>
</protein>
<evidence type="ECO:0000313" key="3">
    <source>
        <dbReference type="Proteomes" id="UP000018888"/>
    </source>
</evidence>
<feature type="compositionally biased region" description="Polar residues" evidence="1">
    <location>
        <begin position="224"/>
        <end position="233"/>
    </location>
</feature>